<keyword evidence="1" id="KW-0732">Signal</keyword>
<gene>
    <name evidence="2" type="ORF">ALECFALPRED_010559</name>
</gene>
<dbReference type="Proteomes" id="UP000664203">
    <property type="component" value="Unassembled WGS sequence"/>
</dbReference>
<dbReference type="EMBL" id="CAJPDR010000883">
    <property type="protein sequence ID" value="CAF9943088.1"/>
    <property type="molecule type" value="Genomic_DNA"/>
</dbReference>
<keyword evidence="3" id="KW-1185">Reference proteome</keyword>
<dbReference type="OrthoDB" id="5326461at2759"/>
<comment type="caution">
    <text evidence="2">The sequence shown here is derived from an EMBL/GenBank/DDBJ whole genome shotgun (WGS) entry which is preliminary data.</text>
</comment>
<feature type="chain" id="PRO_5034053440" evidence="1">
    <location>
        <begin position="30"/>
        <end position="188"/>
    </location>
</feature>
<sequence length="188" mass="20087">MSYSLSKVMASRFLLILLACICFGRLACTAAPPVTVAIDQSSGNLDTVGPINASVLQQAALLNSSITFNIPGTDTNLIFSRFANVISQTELELCIIEGIVSLFGTVLVKGTDGFLPLNSVDYKYGNLVINVYDFSAPSLRMTYASVVLTLRGIALFASLYGYYGMSFEVYQGETGHVGTGDFGPIIPI</sequence>
<evidence type="ECO:0000313" key="3">
    <source>
        <dbReference type="Proteomes" id="UP000664203"/>
    </source>
</evidence>
<proteinExistence type="predicted"/>
<evidence type="ECO:0000256" key="1">
    <source>
        <dbReference type="SAM" id="SignalP"/>
    </source>
</evidence>
<name>A0A8H3J9X6_9LECA</name>
<protein>
    <submittedName>
        <fullName evidence="2">Uncharacterized protein</fullName>
    </submittedName>
</protein>
<evidence type="ECO:0000313" key="2">
    <source>
        <dbReference type="EMBL" id="CAF9943088.1"/>
    </source>
</evidence>
<organism evidence="2 3">
    <name type="scientific">Alectoria fallacina</name>
    <dbReference type="NCBI Taxonomy" id="1903189"/>
    <lineage>
        <taxon>Eukaryota</taxon>
        <taxon>Fungi</taxon>
        <taxon>Dikarya</taxon>
        <taxon>Ascomycota</taxon>
        <taxon>Pezizomycotina</taxon>
        <taxon>Lecanoromycetes</taxon>
        <taxon>OSLEUM clade</taxon>
        <taxon>Lecanoromycetidae</taxon>
        <taxon>Lecanorales</taxon>
        <taxon>Lecanorineae</taxon>
        <taxon>Parmeliaceae</taxon>
        <taxon>Alectoria</taxon>
    </lineage>
</organism>
<feature type="signal peptide" evidence="1">
    <location>
        <begin position="1"/>
        <end position="29"/>
    </location>
</feature>
<accession>A0A8H3J9X6</accession>
<dbReference type="AlphaFoldDB" id="A0A8H3J9X6"/>
<reference evidence="2" key="1">
    <citation type="submission" date="2021-03" db="EMBL/GenBank/DDBJ databases">
        <authorList>
            <person name="Tagirdzhanova G."/>
        </authorList>
    </citation>
    <scope>NUCLEOTIDE SEQUENCE</scope>
</reference>